<reference evidence="11" key="1">
    <citation type="submission" date="2023-10" db="EMBL/GenBank/DDBJ databases">
        <authorList>
            <person name="Chen Y."/>
            <person name="Shah S."/>
            <person name="Dougan E. K."/>
            <person name="Thang M."/>
            <person name="Chan C."/>
        </authorList>
    </citation>
    <scope>NUCLEOTIDE SEQUENCE [LARGE SCALE GENOMIC DNA]</scope>
</reference>
<dbReference type="PROSITE" id="PS50216">
    <property type="entry name" value="DHHC"/>
    <property type="match status" value="1"/>
</dbReference>
<evidence type="ECO:0000256" key="1">
    <source>
        <dbReference type="ARBA" id="ARBA00004141"/>
    </source>
</evidence>
<keyword evidence="4 8" id="KW-1133">Transmembrane helix</keyword>
<dbReference type="PANTHER" id="PTHR24161:SF121">
    <property type="entry name" value="M-PHASE PHOSPHOPROTEIN 8"/>
    <property type="match status" value="1"/>
</dbReference>
<evidence type="ECO:0000256" key="8">
    <source>
        <dbReference type="RuleBase" id="RU079119"/>
    </source>
</evidence>
<evidence type="ECO:0000313" key="12">
    <source>
        <dbReference type="Proteomes" id="UP001189429"/>
    </source>
</evidence>
<dbReference type="SUPFAM" id="SSF48403">
    <property type="entry name" value="Ankyrin repeat"/>
    <property type="match status" value="1"/>
</dbReference>
<comment type="similarity">
    <text evidence="8">Belongs to the DHHC palmitoyltransferase family.</text>
</comment>
<feature type="compositionally biased region" description="Gly residues" evidence="9">
    <location>
        <begin position="708"/>
        <end position="719"/>
    </location>
</feature>
<feature type="domain" description="Palmitoyltransferase DHHC" evidence="10">
    <location>
        <begin position="453"/>
        <end position="591"/>
    </location>
</feature>
<keyword evidence="12" id="KW-1185">Reference proteome</keyword>
<evidence type="ECO:0000256" key="9">
    <source>
        <dbReference type="SAM" id="MobiDB-lite"/>
    </source>
</evidence>
<feature type="transmembrane region" description="Helical" evidence="8">
    <location>
        <begin position="555"/>
        <end position="576"/>
    </location>
</feature>
<feature type="repeat" description="ANK" evidence="7">
    <location>
        <begin position="152"/>
        <end position="184"/>
    </location>
</feature>
<evidence type="ECO:0000313" key="11">
    <source>
        <dbReference type="EMBL" id="CAK0817895.1"/>
    </source>
</evidence>
<dbReference type="SMART" id="SM00248">
    <property type="entry name" value="ANK"/>
    <property type="match status" value="5"/>
</dbReference>
<evidence type="ECO:0000259" key="10">
    <source>
        <dbReference type="Pfam" id="PF01529"/>
    </source>
</evidence>
<comment type="subcellular location">
    <subcellularLocation>
        <location evidence="1">Membrane</location>
        <topology evidence="1">Multi-pass membrane protein</topology>
    </subcellularLocation>
</comment>
<dbReference type="InterPro" id="IPR002110">
    <property type="entry name" value="Ankyrin_rpt"/>
</dbReference>
<evidence type="ECO:0000256" key="4">
    <source>
        <dbReference type="ARBA" id="ARBA00022989"/>
    </source>
</evidence>
<sequence length="746" mass="81927">MAGFGGGHGGQAFGGGAAEARLGPAEAAQAQKEDAVREMLDAGGDVEAPDVDGNTALHWAAWFRCDSLLMLLLERGARVDARNSQGETPVHWAAKSSNINGIQAMTKGGHGMLSLRDCDGFTPFVILAQNDNAPVMEWMYLRGVSIEEQDNWGRTGLHWACYKGHRKTVQWLLSRSANIAHRDHEGMTAIHWAALQGHEQVAEMLIAIGAVHLLHMPDLAGDTPIDLAQRKKNRYLVISFHKCQLFQYLIGRPFLYQNNFASLFVAFVLFNIAIFVFIIAPGIWGSNLNAVLAWNLLMGGSLFLWYLACRGDPGWLAPKTVLPQTSCGLYAFDADQPVESQMAQVDDRERDEVDDVLRLELEQSKYNYQRQLLTAARRRLEGAHAELQPLIAGGSPPRGGVPDTALAAQQLDNASFELRRRSQQTGESLGRERTAALLSDGRGEYLELLGQGNFKQVCVVCRSRRELRSHHCKECGRCVRRLDHHCPWIDNCVGIGNQRTFYCFIVVLFATILGYYYCAALYVVDAIVPAWTSGRAVRTLVTVSEWSWGPELRPLMVLLGGAFNSVWLAFVGALVARHTAYMAVNVTTFEVLTRPAHVQRRFPRQQGRFWFLKSCDLQRSLRSILGYWTLDMSQDAADFEPAGPGEPEKGTGRGRRRSGHPGDSPSSATAGDHGDEEGGVTGRGCDPDRLESLLACEKRDVLSAASGAGAGGMHTGPGLGSTWPPRSPQPQHDASSPAKALWSQQG</sequence>
<evidence type="ECO:0000256" key="3">
    <source>
        <dbReference type="ARBA" id="ARBA00022737"/>
    </source>
</evidence>
<dbReference type="Proteomes" id="UP001189429">
    <property type="component" value="Unassembled WGS sequence"/>
</dbReference>
<evidence type="ECO:0000256" key="5">
    <source>
        <dbReference type="ARBA" id="ARBA00023043"/>
    </source>
</evidence>
<feature type="region of interest" description="Disordered" evidence="9">
    <location>
        <begin position="636"/>
        <end position="686"/>
    </location>
</feature>
<dbReference type="Pfam" id="PF12796">
    <property type="entry name" value="Ank_2"/>
    <property type="match status" value="2"/>
</dbReference>
<dbReference type="Pfam" id="PF01529">
    <property type="entry name" value="DHHC"/>
    <property type="match status" value="1"/>
</dbReference>
<keyword evidence="8" id="KW-0012">Acyltransferase</keyword>
<evidence type="ECO:0000256" key="2">
    <source>
        <dbReference type="ARBA" id="ARBA00022692"/>
    </source>
</evidence>
<feature type="repeat" description="ANK" evidence="7">
    <location>
        <begin position="52"/>
        <end position="84"/>
    </location>
</feature>
<dbReference type="PROSITE" id="PS50088">
    <property type="entry name" value="ANK_REPEAT"/>
    <property type="match status" value="3"/>
</dbReference>
<dbReference type="Gene3D" id="1.25.40.20">
    <property type="entry name" value="Ankyrin repeat-containing domain"/>
    <property type="match status" value="1"/>
</dbReference>
<comment type="domain">
    <text evidence="8">The DHHC domain is required for palmitoyltransferase activity.</text>
</comment>
<keyword evidence="8" id="KW-0808">Transferase</keyword>
<keyword evidence="2 8" id="KW-0812">Transmembrane</keyword>
<dbReference type="PANTHER" id="PTHR24161">
    <property type="entry name" value="ANK_REP_REGION DOMAIN-CONTAINING PROTEIN-RELATED"/>
    <property type="match status" value="1"/>
</dbReference>
<feature type="region of interest" description="Disordered" evidence="9">
    <location>
        <begin position="706"/>
        <end position="746"/>
    </location>
</feature>
<evidence type="ECO:0000256" key="7">
    <source>
        <dbReference type="PROSITE-ProRule" id="PRU00023"/>
    </source>
</evidence>
<protein>
    <recommendedName>
        <fullName evidence="8">Palmitoyltransferase</fullName>
        <ecNumber evidence="8">2.3.1.225</ecNumber>
    </recommendedName>
</protein>
<keyword evidence="6 8" id="KW-0472">Membrane</keyword>
<dbReference type="InterPro" id="IPR001594">
    <property type="entry name" value="Palmitoyltrfase_DHHC"/>
</dbReference>
<organism evidence="11 12">
    <name type="scientific">Prorocentrum cordatum</name>
    <dbReference type="NCBI Taxonomy" id="2364126"/>
    <lineage>
        <taxon>Eukaryota</taxon>
        <taxon>Sar</taxon>
        <taxon>Alveolata</taxon>
        <taxon>Dinophyceae</taxon>
        <taxon>Prorocentrales</taxon>
        <taxon>Prorocentraceae</taxon>
        <taxon>Prorocentrum</taxon>
    </lineage>
</organism>
<feature type="transmembrane region" description="Helical" evidence="8">
    <location>
        <begin position="501"/>
        <end position="524"/>
    </location>
</feature>
<keyword evidence="5 7" id="KW-0040">ANK repeat</keyword>
<feature type="transmembrane region" description="Helical" evidence="8">
    <location>
        <begin position="260"/>
        <end position="284"/>
    </location>
</feature>
<dbReference type="InterPro" id="IPR036770">
    <property type="entry name" value="Ankyrin_rpt-contain_sf"/>
</dbReference>
<keyword evidence="3" id="KW-0677">Repeat</keyword>
<accession>A0ABN9RIZ3</accession>
<dbReference type="EMBL" id="CAUYUJ010006591">
    <property type="protein sequence ID" value="CAK0817895.1"/>
    <property type="molecule type" value="Genomic_DNA"/>
</dbReference>
<comment type="catalytic activity">
    <reaction evidence="8">
        <text>L-cysteinyl-[protein] + hexadecanoyl-CoA = S-hexadecanoyl-L-cysteinyl-[protein] + CoA</text>
        <dbReference type="Rhea" id="RHEA:36683"/>
        <dbReference type="Rhea" id="RHEA-COMP:10131"/>
        <dbReference type="Rhea" id="RHEA-COMP:11032"/>
        <dbReference type="ChEBI" id="CHEBI:29950"/>
        <dbReference type="ChEBI" id="CHEBI:57287"/>
        <dbReference type="ChEBI" id="CHEBI:57379"/>
        <dbReference type="ChEBI" id="CHEBI:74151"/>
        <dbReference type="EC" id="2.3.1.225"/>
    </reaction>
</comment>
<feature type="repeat" description="ANK" evidence="7">
    <location>
        <begin position="185"/>
        <end position="210"/>
    </location>
</feature>
<proteinExistence type="inferred from homology"/>
<feature type="transmembrane region" description="Helical" evidence="8">
    <location>
        <begin position="290"/>
        <end position="309"/>
    </location>
</feature>
<comment type="caution">
    <text evidence="11">The sequence shown here is derived from an EMBL/GenBank/DDBJ whole genome shotgun (WGS) entry which is preliminary data.</text>
</comment>
<evidence type="ECO:0000256" key="6">
    <source>
        <dbReference type="ARBA" id="ARBA00023136"/>
    </source>
</evidence>
<name>A0ABN9RIZ3_9DINO</name>
<dbReference type="PROSITE" id="PS50297">
    <property type="entry name" value="ANK_REP_REGION"/>
    <property type="match status" value="3"/>
</dbReference>
<dbReference type="EC" id="2.3.1.225" evidence="8"/>
<gene>
    <name evidence="11" type="ORF">PCOR1329_LOCUS20341</name>
</gene>